<dbReference type="EMBL" id="ANOG01001048">
    <property type="protein sequence ID" value="EMI15712.1"/>
    <property type="molecule type" value="Genomic_DNA"/>
</dbReference>
<comment type="caution">
    <text evidence="1">The sequence shown here is derived from an EMBL/GenBank/DDBJ whole genome shotgun (WGS) entry which is preliminary data.</text>
</comment>
<keyword evidence="2" id="KW-1185">Reference proteome</keyword>
<gene>
    <name evidence="1" type="ORF">RMSM_07367</name>
</gene>
<dbReference type="AlphaFoldDB" id="M5RK09"/>
<sequence length="55" mass="6167">MSKRVGISHVKTAILIGITPEMIPSNRWCVNLYCDAENAKTHCSWREIAFTGLGF</sequence>
<evidence type="ECO:0000313" key="2">
    <source>
        <dbReference type="Proteomes" id="UP000011991"/>
    </source>
</evidence>
<dbReference type="Proteomes" id="UP000011991">
    <property type="component" value="Unassembled WGS sequence"/>
</dbReference>
<accession>M5RK09</accession>
<protein>
    <submittedName>
        <fullName evidence="1">Uncharacterized protein</fullName>
    </submittedName>
</protein>
<name>M5RK09_9BACT</name>
<dbReference type="PATRIC" id="fig|1265738.3.peg.7348"/>
<reference evidence="1 2" key="1">
    <citation type="journal article" date="2013" name="Mar. Genomics">
        <title>Expression of sulfatases in Rhodopirellula baltica and the diversity of sulfatases in the genus Rhodopirellula.</title>
        <authorList>
            <person name="Wegner C.E."/>
            <person name="Richter-Heitmann T."/>
            <person name="Klindworth A."/>
            <person name="Klockow C."/>
            <person name="Richter M."/>
            <person name="Achstetter T."/>
            <person name="Glockner F.O."/>
            <person name="Harder J."/>
        </authorList>
    </citation>
    <scope>NUCLEOTIDE SEQUENCE [LARGE SCALE GENOMIC DNA]</scope>
    <source>
        <strain evidence="1 2">SM1</strain>
    </source>
</reference>
<evidence type="ECO:0000313" key="1">
    <source>
        <dbReference type="EMBL" id="EMI15712.1"/>
    </source>
</evidence>
<proteinExistence type="predicted"/>
<organism evidence="1 2">
    <name type="scientific">Rhodopirellula maiorica SM1</name>
    <dbReference type="NCBI Taxonomy" id="1265738"/>
    <lineage>
        <taxon>Bacteria</taxon>
        <taxon>Pseudomonadati</taxon>
        <taxon>Planctomycetota</taxon>
        <taxon>Planctomycetia</taxon>
        <taxon>Pirellulales</taxon>
        <taxon>Pirellulaceae</taxon>
        <taxon>Novipirellula</taxon>
    </lineage>
</organism>